<dbReference type="GO" id="GO:0003964">
    <property type="term" value="F:RNA-directed DNA polymerase activity"/>
    <property type="evidence" value="ECO:0007669"/>
    <property type="project" value="UniProtKB-KW"/>
</dbReference>
<accession>A0AAV4E1Q7</accession>
<keyword evidence="1" id="KW-0808">Transferase</keyword>
<reference evidence="1 2" key="1">
    <citation type="journal article" date="2021" name="Elife">
        <title>Chloroplast acquisition without the gene transfer in kleptoplastic sea slugs, Plakobranchus ocellatus.</title>
        <authorList>
            <person name="Maeda T."/>
            <person name="Takahashi S."/>
            <person name="Yoshida T."/>
            <person name="Shimamura S."/>
            <person name="Takaki Y."/>
            <person name="Nagai Y."/>
            <person name="Toyoda A."/>
            <person name="Suzuki Y."/>
            <person name="Arimoto A."/>
            <person name="Ishii H."/>
            <person name="Satoh N."/>
            <person name="Nishiyama T."/>
            <person name="Hasebe M."/>
            <person name="Maruyama T."/>
            <person name="Minagawa J."/>
            <person name="Obokata J."/>
            <person name="Shigenobu S."/>
        </authorList>
    </citation>
    <scope>NUCLEOTIDE SEQUENCE [LARGE SCALE GENOMIC DNA]</scope>
</reference>
<name>A0AAV4E1Q7_9GAST</name>
<dbReference type="Proteomes" id="UP000735302">
    <property type="component" value="Unassembled WGS sequence"/>
</dbReference>
<keyword evidence="2" id="KW-1185">Reference proteome</keyword>
<proteinExistence type="predicted"/>
<sequence length="184" mass="21879">MHFKTYEWNDHKKFIALSNLITGDILKTLHEQSPEGQNHESLKSALFTKYKCTAQEYHRSFRQAIPLDHKTKEFVTRLELLLDPWLELKNCKEKTFDLLRDLMLREQVYNSLNERIVTFVKERKPKDVQAVKTIVNNYCEVQHQSTRNLERLVGNNTVRNRAVAGFQKEGKMLGRELWYPRTSR</sequence>
<gene>
    <name evidence="1" type="ORF">PoB_007679100</name>
</gene>
<dbReference type="EMBL" id="BLXT01008609">
    <property type="protein sequence ID" value="GFO50286.1"/>
    <property type="molecule type" value="Genomic_DNA"/>
</dbReference>
<dbReference type="PANTHER" id="PTHR46888:SF1">
    <property type="entry name" value="RIBONUCLEASE H"/>
    <property type="match status" value="1"/>
</dbReference>
<keyword evidence="1" id="KW-0695">RNA-directed DNA polymerase</keyword>
<dbReference type="PANTHER" id="PTHR46888">
    <property type="entry name" value="ZINC KNUCKLE DOMAINCONTAINING PROTEIN-RELATED"/>
    <property type="match status" value="1"/>
</dbReference>
<comment type="caution">
    <text evidence="1">The sequence shown here is derived from an EMBL/GenBank/DDBJ whole genome shotgun (WGS) entry which is preliminary data.</text>
</comment>
<organism evidence="1 2">
    <name type="scientific">Plakobranchus ocellatus</name>
    <dbReference type="NCBI Taxonomy" id="259542"/>
    <lineage>
        <taxon>Eukaryota</taxon>
        <taxon>Metazoa</taxon>
        <taxon>Spiralia</taxon>
        <taxon>Lophotrochozoa</taxon>
        <taxon>Mollusca</taxon>
        <taxon>Gastropoda</taxon>
        <taxon>Heterobranchia</taxon>
        <taxon>Euthyneura</taxon>
        <taxon>Panpulmonata</taxon>
        <taxon>Sacoglossa</taxon>
        <taxon>Placobranchoidea</taxon>
        <taxon>Plakobranchidae</taxon>
        <taxon>Plakobranchus</taxon>
    </lineage>
</organism>
<protein>
    <submittedName>
        <fullName evidence="1">Reverse transcriptase</fullName>
    </submittedName>
</protein>
<evidence type="ECO:0000313" key="1">
    <source>
        <dbReference type="EMBL" id="GFO50286.1"/>
    </source>
</evidence>
<dbReference type="SUPFAM" id="SSF47353">
    <property type="entry name" value="Retrovirus capsid dimerization domain-like"/>
    <property type="match status" value="1"/>
</dbReference>
<dbReference type="AlphaFoldDB" id="A0AAV4E1Q7"/>
<keyword evidence="1" id="KW-0548">Nucleotidyltransferase</keyword>
<evidence type="ECO:0000313" key="2">
    <source>
        <dbReference type="Proteomes" id="UP000735302"/>
    </source>
</evidence>
<dbReference type="Gene3D" id="1.10.4020.10">
    <property type="entry name" value="DNA breaking-rejoining enzymes"/>
    <property type="match status" value="1"/>
</dbReference>
<dbReference type="InterPro" id="IPR038269">
    <property type="entry name" value="SCAN_sf"/>
</dbReference>